<organism evidence="1 2">
    <name type="scientific">Tenacibaculum phage pT24</name>
    <dbReference type="NCBI Taxonomy" id="1880590"/>
    <lineage>
        <taxon>Viruses</taxon>
        <taxon>Duplodnaviria</taxon>
        <taxon>Heunggongvirae</taxon>
        <taxon>Uroviricota</taxon>
        <taxon>Caudoviricetes</taxon>
        <taxon>Kungbxnavirus</taxon>
        <taxon>Kungbxnavirus pT24</taxon>
    </lineage>
</organism>
<evidence type="ECO:0000313" key="2">
    <source>
        <dbReference type="Proteomes" id="UP000224877"/>
    </source>
</evidence>
<gene>
    <name evidence="1" type="ORF">BPT24_240</name>
</gene>
<evidence type="ECO:0000313" key="1">
    <source>
        <dbReference type="EMBL" id="BAV39360.1"/>
    </source>
</evidence>
<dbReference type="EMBL" id="LC168164">
    <property type="protein sequence ID" value="BAV39360.1"/>
    <property type="molecule type" value="Genomic_DNA"/>
</dbReference>
<accession>A0A1B4XX27</accession>
<reference evidence="1 2" key="1">
    <citation type="submission" date="2016-07" db="EMBL/GenBank/DDBJ databases">
        <title>Characterization of three bacteriophages infecting bacteria isolated from shrimp culture pond water.</title>
        <authorList>
            <person name="Khoa H.V."/>
        </authorList>
    </citation>
    <scope>NUCLEOTIDE SEQUENCE [LARGE SCALE GENOMIC DNA]</scope>
</reference>
<sequence>MNKLFIIERTDSIGWDEYISVLVSANDKFHAIRIANELNTRFKINVVKTKFIGTTNEPYGVLMDSFLNG</sequence>
<protein>
    <submittedName>
        <fullName evidence="1">Uncharacterized protein</fullName>
    </submittedName>
</protein>
<name>A0A1B4XX27_9CAUD</name>
<keyword evidence="2" id="KW-1185">Reference proteome</keyword>
<dbReference type="Proteomes" id="UP000224877">
    <property type="component" value="Segment"/>
</dbReference>
<proteinExistence type="predicted"/>